<evidence type="ECO:0000256" key="2">
    <source>
        <dbReference type="ARBA" id="ARBA00023043"/>
    </source>
</evidence>
<evidence type="ECO:0008006" key="5">
    <source>
        <dbReference type="Google" id="ProtNLM"/>
    </source>
</evidence>
<evidence type="ECO:0000313" key="4">
    <source>
        <dbReference type="Proteomes" id="UP001211907"/>
    </source>
</evidence>
<dbReference type="Pfam" id="PF12796">
    <property type="entry name" value="Ank_2"/>
    <property type="match status" value="1"/>
</dbReference>
<comment type="caution">
    <text evidence="3">The sequence shown here is derived from an EMBL/GenBank/DDBJ whole genome shotgun (WGS) entry which is preliminary data.</text>
</comment>
<dbReference type="AlphaFoldDB" id="A0AAD5XB22"/>
<dbReference type="EMBL" id="JADGJH010001578">
    <property type="protein sequence ID" value="KAJ3112041.1"/>
    <property type="molecule type" value="Genomic_DNA"/>
</dbReference>
<organism evidence="3 4">
    <name type="scientific">Physocladia obscura</name>
    <dbReference type="NCBI Taxonomy" id="109957"/>
    <lineage>
        <taxon>Eukaryota</taxon>
        <taxon>Fungi</taxon>
        <taxon>Fungi incertae sedis</taxon>
        <taxon>Chytridiomycota</taxon>
        <taxon>Chytridiomycota incertae sedis</taxon>
        <taxon>Chytridiomycetes</taxon>
        <taxon>Chytridiales</taxon>
        <taxon>Chytriomycetaceae</taxon>
        <taxon>Physocladia</taxon>
    </lineage>
</organism>
<dbReference type="SUPFAM" id="SSF48403">
    <property type="entry name" value="Ankyrin repeat"/>
    <property type="match status" value="1"/>
</dbReference>
<dbReference type="SMART" id="SM00248">
    <property type="entry name" value="ANK"/>
    <property type="match status" value="3"/>
</dbReference>
<sequence length="242" mass="26746">MTMSSLPIEVLIEITKNLHPHCTMKLQFTNLLFSSFVTFDYCQAVSHMKTFASSSASDDDVDIVRLNKNYAIAFVVCFGFTKSVQRLVGTKVILQACLLKPAMLHRDFDASIDEFRVIKWAASAGAVWAIDLLAKSDARAYFSIDDNMALRNAARFGHVGVVRILLKFSNIVDTEACDNYAIRLAAQNGHTEIVRELLQSGRVNASAKQNAALKLALLRGHKEIVELLVVSGQVDPTVQILT</sequence>
<accession>A0AAD5XB22</accession>
<evidence type="ECO:0000256" key="1">
    <source>
        <dbReference type="ARBA" id="ARBA00022737"/>
    </source>
</evidence>
<keyword evidence="4" id="KW-1185">Reference proteome</keyword>
<proteinExistence type="predicted"/>
<dbReference type="Proteomes" id="UP001211907">
    <property type="component" value="Unassembled WGS sequence"/>
</dbReference>
<reference evidence="3" key="1">
    <citation type="submission" date="2020-05" db="EMBL/GenBank/DDBJ databases">
        <title>Phylogenomic resolution of chytrid fungi.</title>
        <authorList>
            <person name="Stajich J.E."/>
            <person name="Amses K."/>
            <person name="Simmons R."/>
            <person name="Seto K."/>
            <person name="Myers J."/>
            <person name="Bonds A."/>
            <person name="Quandt C.A."/>
            <person name="Barry K."/>
            <person name="Liu P."/>
            <person name="Grigoriev I."/>
            <person name="Longcore J.E."/>
            <person name="James T.Y."/>
        </authorList>
    </citation>
    <scope>NUCLEOTIDE SEQUENCE</scope>
    <source>
        <strain evidence="3">JEL0513</strain>
    </source>
</reference>
<dbReference type="PANTHER" id="PTHR24198:SF165">
    <property type="entry name" value="ANKYRIN REPEAT-CONTAINING PROTEIN-RELATED"/>
    <property type="match status" value="1"/>
</dbReference>
<dbReference type="PANTHER" id="PTHR24198">
    <property type="entry name" value="ANKYRIN REPEAT AND PROTEIN KINASE DOMAIN-CONTAINING PROTEIN"/>
    <property type="match status" value="1"/>
</dbReference>
<keyword evidence="1" id="KW-0677">Repeat</keyword>
<dbReference type="Gene3D" id="1.25.40.20">
    <property type="entry name" value="Ankyrin repeat-containing domain"/>
    <property type="match status" value="1"/>
</dbReference>
<keyword evidence="2" id="KW-0040">ANK repeat</keyword>
<dbReference type="InterPro" id="IPR036770">
    <property type="entry name" value="Ankyrin_rpt-contain_sf"/>
</dbReference>
<protein>
    <recommendedName>
        <fullName evidence="5">Ankyrin repeat protein</fullName>
    </recommendedName>
</protein>
<evidence type="ECO:0000313" key="3">
    <source>
        <dbReference type="EMBL" id="KAJ3112041.1"/>
    </source>
</evidence>
<dbReference type="InterPro" id="IPR002110">
    <property type="entry name" value="Ankyrin_rpt"/>
</dbReference>
<name>A0AAD5XB22_9FUNG</name>
<gene>
    <name evidence="3" type="ORF">HK100_002468</name>
</gene>